<protein>
    <submittedName>
        <fullName evidence="2">Uncharacterized protein</fullName>
    </submittedName>
</protein>
<evidence type="ECO:0000313" key="2">
    <source>
        <dbReference type="EMBL" id="KAJ7733430.1"/>
    </source>
</evidence>
<gene>
    <name evidence="2" type="ORF">DFH07DRAFT_701398</name>
</gene>
<feature type="region of interest" description="Disordered" evidence="1">
    <location>
        <begin position="1"/>
        <end position="57"/>
    </location>
</feature>
<name>A0AAD7I292_9AGAR</name>
<dbReference type="EMBL" id="JARJLG010000168">
    <property type="protein sequence ID" value="KAJ7733430.1"/>
    <property type="molecule type" value="Genomic_DNA"/>
</dbReference>
<reference evidence="2" key="1">
    <citation type="submission" date="2023-03" db="EMBL/GenBank/DDBJ databases">
        <title>Massive genome expansion in bonnet fungi (Mycena s.s.) driven by repeated elements and novel gene families across ecological guilds.</title>
        <authorList>
            <consortium name="Lawrence Berkeley National Laboratory"/>
            <person name="Harder C.B."/>
            <person name="Miyauchi S."/>
            <person name="Viragh M."/>
            <person name="Kuo A."/>
            <person name="Thoen E."/>
            <person name="Andreopoulos B."/>
            <person name="Lu D."/>
            <person name="Skrede I."/>
            <person name="Drula E."/>
            <person name="Henrissat B."/>
            <person name="Morin E."/>
            <person name="Kohler A."/>
            <person name="Barry K."/>
            <person name="LaButti K."/>
            <person name="Morin E."/>
            <person name="Salamov A."/>
            <person name="Lipzen A."/>
            <person name="Mereny Z."/>
            <person name="Hegedus B."/>
            <person name="Baldrian P."/>
            <person name="Stursova M."/>
            <person name="Weitz H."/>
            <person name="Taylor A."/>
            <person name="Grigoriev I.V."/>
            <person name="Nagy L.G."/>
            <person name="Martin F."/>
            <person name="Kauserud H."/>
        </authorList>
    </citation>
    <scope>NUCLEOTIDE SEQUENCE</scope>
    <source>
        <strain evidence="2">CBHHK188m</strain>
    </source>
</reference>
<feature type="compositionally biased region" description="Acidic residues" evidence="1">
    <location>
        <begin position="116"/>
        <end position="126"/>
    </location>
</feature>
<feature type="region of interest" description="Disordered" evidence="1">
    <location>
        <begin position="104"/>
        <end position="126"/>
    </location>
</feature>
<comment type="caution">
    <text evidence="2">The sequence shown here is derived from an EMBL/GenBank/DDBJ whole genome shotgun (WGS) entry which is preliminary data.</text>
</comment>
<evidence type="ECO:0000256" key="1">
    <source>
        <dbReference type="SAM" id="MobiDB-lite"/>
    </source>
</evidence>
<keyword evidence="3" id="KW-1185">Reference proteome</keyword>
<dbReference type="Proteomes" id="UP001215280">
    <property type="component" value="Unassembled WGS sequence"/>
</dbReference>
<proteinExistence type="predicted"/>
<feature type="non-terminal residue" evidence="2">
    <location>
        <position position="1"/>
    </location>
</feature>
<organism evidence="2 3">
    <name type="scientific">Mycena maculata</name>
    <dbReference type="NCBI Taxonomy" id="230809"/>
    <lineage>
        <taxon>Eukaryota</taxon>
        <taxon>Fungi</taxon>
        <taxon>Dikarya</taxon>
        <taxon>Basidiomycota</taxon>
        <taxon>Agaricomycotina</taxon>
        <taxon>Agaricomycetes</taxon>
        <taxon>Agaricomycetidae</taxon>
        <taxon>Agaricales</taxon>
        <taxon>Marasmiineae</taxon>
        <taxon>Mycenaceae</taxon>
        <taxon>Mycena</taxon>
    </lineage>
</organism>
<accession>A0AAD7I292</accession>
<sequence length="126" mass="14885">PVERFSNQRQNESIDEFFERRARSNAKSLANESPRKRQSRLAKEKNAERQSCPGPKGTRVYVWEKINGHWIRRPAGQEKEDLWSEHSRPQRRYDGFHDEWDLCAKWGTDGDAPMPDAEDEEDAEDR</sequence>
<evidence type="ECO:0000313" key="3">
    <source>
        <dbReference type="Proteomes" id="UP001215280"/>
    </source>
</evidence>
<feature type="non-terminal residue" evidence="2">
    <location>
        <position position="126"/>
    </location>
</feature>
<feature type="compositionally biased region" description="Polar residues" evidence="1">
    <location>
        <begin position="1"/>
        <end position="11"/>
    </location>
</feature>
<dbReference type="AlphaFoldDB" id="A0AAD7I292"/>